<dbReference type="Gene3D" id="1.25.40.20">
    <property type="entry name" value="Ankyrin repeat-containing domain"/>
    <property type="match status" value="1"/>
</dbReference>
<keyword evidence="1" id="KW-0677">Repeat</keyword>
<evidence type="ECO:0000313" key="3">
    <source>
        <dbReference type="EMBL" id="CAG9796368.1"/>
    </source>
</evidence>
<dbReference type="EMBL" id="OU893340">
    <property type="protein sequence ID" value="CAG9796368.1"/>
    <property type="molecule type" value="Genomic_DNA"/>
</dbReference>
<organism evidence="3 4">
    <name type="scientific">Diatraea saccharalis</name>
    <name type="common">sugarcane borer</name>
    <dbReference type="NCBI Taxonomy" id="40085"/>
    <lineage>
        <taxon>Eukaryota</taxon>
        <taxon>Metazoa</taxon>
        <taxon>Ecdysozoa</taxon>
        <taxon>Arthropoda</taxon>
        <taxon>Hexapoda</taxon>
        <taxon>Insecta</taxon>
        <taxon>Pterygota</taxon>
        <taxon>Neoptera</taxon>
        <taxon>Endopterygota</taxon>
        <taxon>Lepidoptera</taxon>
        <taxon>Glossata</taxon>
        <taxon>Ditrysia</taxon>
        <taxon>Pyraloidea</taxon>
        <taxon>Crambidae</taxon>
        <taxon>Crambinae</taxon>
        <taxon>Diatraea</taxon>
    </lineage>
</organism>
<keyword evidence="2" id="KW-0040">ANK repeat</keyword>
<dbReference type="OrthoDB" id="444338at2759"/>
<reference evidence="3" key="1">
    <citation type="submission" date="2021-12" db="EMBL/GenBank/DDBJ databases">
        <authorList>
            <person name="King R."/>
        </authorList>
    </citation>
    <scope>NUCLEOTIDE SEQUENCE</scope>
</reference>
<keyword evidence="4" id="KW-1185">Reference proteome</keyword>
<dbReference type="Proteomes" id="UP001153714">
    <property type="component" value="Chromosome 9"/>
</dbReference>
<evidence type="ECO:0008006" key="5">
    <source>
        <dbReference type="Google" id="ProtNLM"/>
    </source>
</evidence>
<protein>
    <recommendedName>
        <fullName evidence="5">Ankyrin repeat and MYND domain-containing protein 1</fullName>
    </recommendedName>
</protein>
<dbReference type="SMART" id="SM00248">
    <property type="entry name" value="ANK"/>
    <property type="match status" value="1"/>
</dbReference>
<dbReference type="PROSITE" id="PS50088">
    <property type="entry name" value="ANK_REPEAT"/>
    <property type="match status" value="1"/>
</dbReference>
<accession>A0A9N9RGA4</accession>
<dbReference type="PANTHER" id="PTHR15897">
    <property type="entry name" value="ANKYRIN REPEAT AND MYND DOMAIN PROTEIN 1"/>
    <property type="match status" value="1"/>
</dbReference>
<dbReference type="InterPro" id="IPR036770">
    <property type="entry name" value="Ankyrin_rpt-contain_sf"/>
</dbReference>
<evidence type="ECO:0000256" key="2">
    <source>
        <dbReference type="PROSITE-ProRule" id="PRU00023"/>
    </source>
</evidence>
<proteinExistence type="predicted"/>
<dbReference type="PROSITE" id="PS50297">
    <property type="entry name" value="ANK_REP_REGION"/>
    <property type="match status" value="1"/>
</dbReference>
<dbReference type="Pfam" id="PF02493">
    <property type="entry name" value="MORN"/>
    <property type="match status" value="2"/>
</dbReference>
<dbReference type="SUPFAM" id="SSF48403">
    <property type="entry name" value="Ankyrin repeat"/>
    <property type="match status" value="1"/>
</dbReference>
<sequence length="436" mass="50120">MENQKKLCEDNVAKTEKSWNYVEYYIGDKDDDGRRNGKGENHWSDERIEIKYPLTQLQSLEWYHGRHHRDTMHGFGEYRWRYLGPEGTHFTYEGYFYCNRMHGYGTMSYPDGKTFTGLFHSNIRWGPGIESQACLKQDVGVWRGTQLIRLTWRPKTPSITPDFCTTPAGRACVDPHRIVLSTRNKTIGKTNSALDMLKQYGSNPLSATEKWMKLYPKNCTDLSSLLCNTEVFERDYYKGKIILLEEINMPKIVKETPSEDDTEVDSGLKYYYAWNNNKTLVHMMKHSFTHDEQRNHFEINLANVLSGSRGHFKQPGKHELDCRTLLMASYLGHIQNVLQLINEQGVHPDVADSQGNTAVMYATCGDRQDIIHFLVEAGANVDDYNDACCTPLGIAMLRLACVYNNISPGDMLQALLPSSTVPIQSKQILILKKYWK</sequence>
<dbReference type="SUPFAM" id="SSF82185">
    <property type="entry name" value="Histone H3 K4-specific methyltransferase SET7/9 N-terminal domain"/>
    <property type="match status" value="1"/>
</dbReference>
<name>A0A9N9RGA4_9NEOP</name>
<dbReference type="InterPro" id="IPR002110">
    <property type="entry name" value="Ankyrin_rpt"/>
</dbReference>
<dbReference type="InterPro" id="IPR053064">
    <property type="entry name" value="Ankyrin-MYND_domain-protein"/>
</dbReference>
<dbReference type="PANTHER" id="PTHR15897:SF2">
    <property type="entry name" value="ANKYRIN REPEAT AND MYND DOMAIN-CONTAINING PROTEIN 1"/>
    <property type="match status" value="1"/>
</dbReference>
<evidence type="ECO:0000313" key="4">
    <source>
        <dbReference type="Proteomes" id="UP001153714"/>
    </source>
</evidence>
<feature type="repeat" description="ANK" evidence="2">
    <location>
        <begin position="354"/>
        <end position="386"/>
    </location>
</feature>
<dbReference type="InterPro" id="IPR003409">
    <property type="entry name" value="MORN"/>
</dbReference>
<reference evidence="3" key="2">
    <citation type="submission" date="2022-10" db="EMBL/GenBank/DDBJ databases">
        <authorList>
            <consortium name="ENA_rothamsted_submissions"/>
            <consortium name="culmorum"/>
            <person name="King R."/>
        </authorList>
    </citation>
    <scope>NUCLEOTIDE SEQUENCE</scope>
</reference>
<gene>
    <name evidence="3" type="ORF">DIATSA_LOCUS13561</name>
</gene>
<evidence type="ECO:0000256" key="1">
    <source>
        <dbReference type="ARBA" id="ARBA00022737"/>
    </source>
</evidence>
<dbReference type="AlphaFoldDB" id="A0A9N9RGA4"/>
<dbReference type="Pfam" id="PF12796">
    <property type="entry name" value="Ank_2"/>
    <property type="match status" value="1"/>
</dbReference>